<dbReference type="GO" id="GO:0016020">
    <property type="term" value="C:membrane"/>
    <property type="evidence" value="ECO:0007669"/>
    <property type="project" value="UniProtKB-SubCell"/>
</dbReference>
<reference evidence="9 10" key="1">
    <citation type="submission" date="2023-01" db="EMBL/GenBank/DDBJ databases">
        <authorList>
            <person name="Kreplak J."/>
        </authorList>
    </citation>
    <scope>NUCLEOTIDE SEQUENCE [LARGE SCALE GENOMIC DNA]</scope>
</reference>
<dbReference type="InterPro" id="IPR050814">
    <property type="entry name" value="Myo-inositol_Transporter"/>
</dbReference>
<feature type="domain" description="Major facilitator superfamily (MFS) profile" evidence="8">
    <location>
        <begin position="22"/>
        <end position="210"/>
    </location>
</feature>
<dbReference type="Gene3D" id="1.20.1250.20">
    <property type="entry name" value="MFS general substrate transporter like domains"/>
    <property type="match status" value="1"/>
</dbReference>
<evidence type="ECO:0000313" key="9">
    <source>
        <dbReference type="EMBL" id="CAI8608665.1"/>
    </source>
</evidence>
<dbReference type="InterPro" id="IPR005829">
    <property type="entry name" value="Sugar_transporter_CS"/>
</dbReference>
<evidence type="ECO:0000256" key="1">
    <source>
        <dbReference type="ARBA" id="ARBA00004141"/>
    </source>
</evidence>
<keyword evidence="10" id="KW-1185">Reference proteome</keyword>
<comment type="subcellular location">
    <subcellularLocation>
        <location evidence="1">Membrane</location>
        <topology evidence="1">Multi-pass membrane protein</topology>
    </subcellularLocation>
</comment>
<dbReference type="Proteomes" id="UP001157006">
    <property type="component" value="Chromosome 4"/>
</dbReference>
<dbReference type="InterPro" id="IPR005828">
    <property type="entry name" value="MFS_sugar_transport-like"/>
</dbReference>
<evidence type="ECO:0000256" key="6">
    <source>
        <dbReference type="ARBA" id="ARBA00023136"/>
    </source>
</evidence>
<evidence type="ECO:0000256" key="2">
    <source>
        <dbReference type="ARBA" id="ARBA00010992"/>
    </source>
</evidence>
<feature type="transmembrane region" description="Helical" evidence="7">
    <location>
        <begin position="173"/>
        <end position="195"/>
    </location>
</feature>
<dbReference type="GO" id="GO:0022857">
    <property type="term" value="F:transmembrane transporter activity"/>
    <property type="evidence" value="ECO:0007669"/>
    <property type="project" value="InterPro"/>
</dbReference>
<evidence type="ECO:0000256" key="3">
    <source>
        <dbReference type="ARBA" id="ARBA00022448"/>
    </source>
</evidence>
<evidence type="ECO:0000259" key="8">
    <source>
        <dbReference type="PROSITE" id="PS50850"/>
    </source>
</evidence>
<evidence type="ECO:0000313" key="10">
    <source>
        <dbReference type="Proteomes" id="UP001157006"/>
    </source>
</evidence>
<dbReference type="EMBL" id="OX451739">
    <property type="protein sequence ID" value="CAI8608665.1"/>
    <property type="molecule type" value="Genomic_DNA"/>
</dbReference>
<protein>
    <recommendedName>
        <fullName evidence="8">Major facilitator superfamily (MFS) profile domain-containing protein</fullName>
    </recommendedName>
</protein>
<comment type="similarity">
    <text evidence="2">Belongs to the major facilitator superfamily. Sugar transporter (TC 2.A.1.1) family.</text>
</comment>
<dbReference type="PROSITE" id="PS50850">
    <property type="entry name" value="MFS"/>
    <property type="match status" value="1"/>
</dbReference>
<evidence type="ECO:0000256" key="7">
    <source>
        <dbReference type="SAM" id="Phobius"/>
    </source>
</evidence>
<feature type="transmembrane region" description="Helical" evidence="7">
    <location>
        <begin position="59"/>
        <end position="77"/>
    </location>
</feature>
<dbReference type="InterPro" id="IPR020846">
    <property type="entry name" value="MFS_dom"/>
</dbReference>
<accession>A0AAV1ADW6</accession>
<keyword evidence="3" id="KW-0813">Transport</keyword>
<evidence type="ECO:0000256" key="5">
    <source>
        <dbReference type="ARBA" id="ARBA00022989"/>
    </source>
</evidence>
<organism evidence="9 10">
    <name type="scientific">Vicia faba</name>
    <name type="common">Broad bean</name>
    <name type="synonym">Faba vulgaris</name>
    <dbReference type="NCBI Taxonomy" id="3906"/>
    <lineage>
        <taxon>Eukaryota</taxon>
        <taxon>Viridiplantae</taxon>
        <taxon>Streptophyta</taxon>
        <taxon>Embryophyta</taxon>
        <taxon>Tracheophyta</taxon>
        <taxon>Spermatophyta</taxon>
        <taxon>Magnoliopsida</taxon>
        <taxon>eudicotyledons</taxon>
        <taxon>Gunneridae</taxon>
        <taxon>Pentapetalae</taxon>
        <taxon>rosids</taxon>
        <taxon>fabids</taxon>
        <taxon>Fabales</taxon>
        <taxon>Fabaceae</taxon>
        <taxon>Papilionoideae</taxon>
        <taxon>50 kb inversion clade</taxon>
        <taxon>NPAAA clade</taxon>
        <taxon>Hologalegina</taxon>
        <taxon>IRL clade</taxon>
        <taxon>Fabeae</taxon>
        <taxon>Vicia</taxon>
    </lineage>
</organism>
<dbReference type="PROSITE" id="PS00216">
    <property type="entry name" value="SUGAR_TRANSPORT_1"/>
    <property type="match status" value="1"/>
</dbReference>
<dbReference type="SUPFAM" id="SSF103473">
    <property type="entry name" value="MFS general substrate transporter"/>
    <property type="match status" value="1"/>
</dbReference>
<dbReference type="Pfam" id="PF00083">
    <property type="entry name" value="Sugar_tr"/>
    <property type="match status" value="1"/>
</dbReference>
<dbReference type="InterPro" id="IPR036259">
    <property type="entry name" value="MFS_trans_sf"/>
</dbReference>
<dbReference type="PANTHER" id="PTHR48020:SF49">
    <property type="entry name" value="SUGAR TRANSPORTER"/>
    <property type="match status" value="1"/>
</dbReference>
<sequence>MIIDQGDKEVQNTSLNKYALACALVASMVSIVSGYDTSVMSGAMIFIKEDLGISDTQQEILAGILNVCALVGSLTAGRTSDVIGRRYTIFLASILFIIGAILMGYGPNYAVIIPYDDVELLKICFRVVERICDHLEEIDIVRFGTNNLLECITDNYNIGTLIARFGLYQGYRFNFALLTFSSGLFAFFFIFWSFIDQFTVLVQGTRRNGW</sequence>
<feature type="transmembrane region" description="Helical" evidence="7">
    <location>
        <begin position="89"/>
        <end position="112"/>
    </location>
</feature>
<keyword evidence="6 7" id="KW-0472">Membrane</keyword>
<gene>
    <name evidence="9" type="ORF">VFH_IV096840</name>
</gene>
<name>A0AAV1ADW6_VICFA</name>
<evidence type="ECO:0000256" key="4">
    <source>
        <dbReference type="ARBA" id="ARBA00022692"/>
    </source>
</evidence>
<feature type="transmembrane region" description="Helical" evidence="7">
    <location>
        <begin position="18"/>
        <end position="47"/>
    </location>
</feature>
<keyword evidence="5 7" id="KW-1133">Transmembrane helix</keyword>
<proteinExistence type="inferred from homology"/>
<dbReference type="AlphaFoldDB" id="A0AAV1ADW6"/>
<keyword evidence="4 7" id="KW-0812">Transmembrane</keyword>
<dbReference type="PANTHER" id="PTHR48020">
    <property type="entry name" value="PROTON MYO-INOSITOL COTRANSPORTER"/>
    <property type="match status" value="1"/>
</dbReference>